<evidence type="ECO:0000313" key="3">
    <source>
        <dbReference type="EMBL" id="MTH75518.1"/>
    </source>
</evidence>
<reference evidence="3" key="1">
    <citation type="submission" date="2019-11" db="EMBL/GenBank/DDBJ databases">
        <title>Draft genome sequence of Mycoplasma hominis strain MH-1.</title>
        <authorList>
            <person name="Ruan Z."/>
            <person name="Zhang J."/>
            <person name="Xie X."/>
        </authorList>
    </citation>
    <scope>NUCLEOTIDE SEQUENCE</scope>
    <source>
        <strain evidence="3">MH-1</strain>
    </source>
</reference>
<evidence type="ECO:0000256" key="2">
    <source>
        <dbReference type="SAM" id="Phobius"/>
    </source>
</evidence>
<comment type="caution">
    <text evidence="3">The sequence shown here is derived from an EMBL/GenBank/DDBJ whole genome shotgun (WGS) entry which is preliminary data.</text>
</comment>
<gene>
    <name evidence="3" type="ORF">GLX26_00070</name>
</gene>
<sequence length="49" mass="5818">MNLPLTLKYNYKLYKSKKFFLIITIKVLLNIAPCTNFRILKPVLVFQSK</sequence>
<dbReference type="InterPro" id="IPR022263">
    <property type="entry name" value="KxYKxGKxW"/>
</dbReference>
<keyword evidence="2" id="KW-1133">Transmembrane helix</keyword>
<name>A0A6A8PYU0_METHO</name>
<accession>A0A6A8PYU0</accession>
<protein>
    <submittedName>
        <fullName evidence="3">Uncharacterized protein</fullName>
    </submittedName>
</protein>
<keyword evidence="1" id="KW-0732">Signal</keyword>
<organism evidence="3">
    <name type="scientific">Metamycoplasma hominis</name>
    <name type="common">Mycoplasma hominis</name>
    <dbReference type="NCBI Taxonomy" id="2098"/>
    <lineage>
        <taxon>Bacteria</taxon>
        <taxon>Bacillati</taxon>
        <taxon>Mycoplasmatota</taxon>
        <taxon>Mycoplasmoidales</taxon>
        <taxon>Metamycoplasmataceae</taxon>
        <taxon>Metamycoplasma</taxon>
    </lineage>
</organism>
<proteinExistence type="predicted"/>
<dbReference type="AlphaFoldDB" id="A0A6A8PYU0"/>
<keyword evidence="2" id="KW-0812">Transmembrane</keyword>
<evidence type="ECO:0000256" key="1">
    <source>
        <dbReference type="ARBA" id="ARBA00022729"/>
    </source>
</evidence>
<dbReference type="EMBL" id="WMLC01000001">
    <property type="protein sequence ID" value="MTH75518.1"/>
    <property type="molecule type" value="Genomic_DNA"/>
</dbReference>
<dbReference type="NCBIfam" id="TIGR03715">
    <property type="entry name" value="KxYKxGKxW"/>
    <property type="match status" value="1"/>
</dbReference>
<feature type="transmembrane region" description="Helical" evidence="2">
    <location>
        <begin position="20"/>
        <end position="40"/>
    </location>
</feature>
<keyword evidence="2" id="KW-0472">Membrane</keyword>